<dbReference type="InterPro" id="IPR025979">
    <property type="entry name" value="ChrR-like_cupin_dom"/>
</dbReference>
<dbReference type="RefSeq" id="WP_130603973.1">
    <property type="nucleotide sequence ID" value="NZ_CP034759.1"/>
</dbReference>
<dbReference type="SUPFAM" id="SSF51182">
    <property type="entry name" value="RmlC-like cupins"/>
    <property type="match status" value="1"/>
</dbReference>
<dbReference type="InterPro" id="IPR012807">
    <property type="entry name" value="Anti-sigma_ChrR"/>
</dbReference>
<dbReference type="InterPro" id="IPR041916">
    <property type="entry name" value="Anti_sigma_zinc_sf"/>
</dbReference>
<dbReference type="Gene3D" id="1.10.10.1320">
    <property type="entry name" value="Anti-sigma factor, zinc-finger domain"/>
    <property type="match status" value="1"/>
</dbReference>
<feature type="domain" description="ChrR-like cupin" evidence="1">
    <location>
        <begin position="139"/>
        <end position="207"/>
    </location>
</feature>
<dbReference type="Proteomes" id="UP000290244">
    <property type="component" value="Chromosome"/>
</dbReference>
<dbReference type="InterPro" id="IPR014710">
    <property type="entry name" value="RmlC-like_jellyroll"/>
</dbReference>
<accession>A0A4P6PCB2</accession>
<reference evidence="2 3" key="1">
    <citation type="submission" date="2018-12" db="EMBL/GenBank/DDBJ databases">
        <title>Complete genome of Litorilituus sediminis.</title>
        <authorList>
            <person name="Liu A."/>
            <person name="Rong J."/>
        </authorList>
    </citation>
    <scope>NUCLEOTIDE SEQUENCE [LARGE SCALE GENOMIC DNA]</scope>
    <source>
        <strain evidence="2 3">JCM 17549</strain>
    </source>
</reference>
<keyword evidence="3" id="KW-1185">Reference proteome</keyword>
<name>A0A4P6PCB2_9GAMM</name>
<dbReference type="Pfam" id="PF12973">
    <property type="entry name" value="Cupin_7"/>
    <property type="match status" value="1"/>
</dbReference>
<proteinExistence type="predicted"/>
<protein>
    <submittedName>
        <fullName evidence="2">Transcriptional regulator</fullName>
    </submittedName>
</protein>
<gene>
    <name evidence="2" type="ORF">EMK97_16970</name>
</gene>
<dbReference type="KEGG" id="lsd:EMK97_16970"/>
<dbReference type="EMBL" id="CP034759">
    <property type="protein sequence ID" value="QBG37307.1"/>
    <property type="molecule type" value="Genomic_DNA"/>
</dbReference>
<evidence type="ECO:0000259" key="1">
    <source>
        <dbReference type="Pfam" id="PF12973"/>
    </source>
</evidence>
<evidence type="ECO:0000313" key="3">
    <source>
        <dbReference type="Proteomes" id="UP000290244"/>
    </source>
</evidence>
<evidence type="ECO:0000313" key="2">
    <source>
        <dbReference type="EMBL" id="QBG37307.1"/>
    </source>
</evidence>
<sequence length="230" mass="25420">MIKHHPTFELLKAFVDGELPASLAAGVAIHADMCQQCQQQIALLTEQVAEANFEFEQTYLDRFIVDDEQDIAQVASIDFDDMIADITASSDIEELAVLEEKTIAFNNSTYTLPRALQHMNFGKTAHIGKLARARIQLDEDEIHTSLLHIEPGGGVPQHTHKGFELTLLLDGSFEDEKGSYVKGDFIMLGGEDTHQPISAKGCLCYTVANDALHFTQGINKLLNPIGSFIY</sequence>
<organism evidence="2 3">
    <name type="scientific">Litorilituus sediminis</name>
    <dbReference type="NCBI Taxonomy" id="718192"/>
    <lineage>
        <taxon>Bacteria</taxon>
        <taxon>Pseudomonadati</taxon>
        <taxon>Pseudomonadota</taxon>
        <taxon>Gammaproteobacteria</taxon>
        <taxon>Alteromonadales</taxon>
        <taxon>Colwelliaceae</taxon>
        <taxon>Litorilituus</taxon>
    </lineage>
</organism>
<dbReference type="Gene3D" id="2.60.120.10">
    <property type="entry name" value="Jelly Rolls"/>
    <property type="match status" value="1"/>
</dbReference>
<dbReference type="InterPro" id="IPR011051">
    <property type="entry name" value="RmlC_Cupin_sf"/>
</dbReference>
<dbReference type="OrthoDB" id="2988517at2"/>
<dbReference type="AlphaFoldDB" id="A0A4P6PCB2"/>
<dbReference type="NCBIfam" id="TIGR02451">
    <property type="entry name" value="anti_sig_ChrR"/>
    <property type="match status" value="1"/>
</dbReference>
<dbReference type="CDD" id="cd20301">
    <property type="entry name" value="cupin_ChrR"/>
    <property type="match status" value="1"/>
</dbReference>